<evidence type="ECO:0000256" key="4">
    <source>
        <dbReference type="ARBA" id="ARBA00022553"/>
    </source>
</evidence>
<comment type="subcellular location">
    <subcellularLocation>
        <location evidence="1">Cytoplasm</location>
    </subcellularLocation>
</comment>
<keyword evidence="2 5" id="KW-0728">SH3 domain</keyword>
<dbReference type="GO" id="GO:0031267">
    <property type="term" value="F:small GTPase binding"/>
    <property type="evidence" value="ECO:0007669"/>
    <property type="project" value="TreeGrafter"/>
</dbReference>
<dbReference type="InterPro" id="IPR026791">
    <property type="entry name" value="DOCK"/>
</dbReference>
<evidence type="ECO:0000256" key="3">
    <source>
        <dbReference type="ARBA" id="ARBA00022490"/>
    </source>
</evidence>
<evidence type="ECO:0000256" key="2">
    <source>
        <dbReference type="ARBA" id="ARBA00022443"/>
    </source>
</evidence>
<dbReference type="InterPro" id="IPR032376">
    <property type="entry name" value="DOCK_N"/>
</dbReference>
<dbReference type="GO" id="GO:0007520">
    <property type="term" value="P:myoblast fusion"/>
    <property type="evidence" value="ECO:0007669"/>
    <property type="project" value="TreeGrafter"/>
</dbReference>
<feature type="domain" description="C2 DOCK-type" evidence="8">
    <location>
        <begin position="443"/>
        <end position="474"/>
    </location>
</feature>
<accession>A0A9N7Y527</accession>
<comment type="caution">
    <text evidence="9">The sequence shown here is derived from an EMBL/GenBank/DDBJ whole genome shotgun (WGS) entry which is preliminary data.</text>
</comment>
<dbReference type="EMBL" id="CADEAL010000014">
    <property type="protein sequence ID" value="CAB1412712.1"/>
    <property type="molecule type" value="Genomic_DNA"/>
</dbReference>
<dbReference type="PROSITE" id="PS50002">
    <property type="entry name" value="SH3"/>
    <property type="match status" value="1"/>
</dbReference>
<dbReference type="GO" id="GO:0005737">
    <property type="term" value="C:cytoplasm"/>
    <property type="evidence" value="ECO:0007669"/>
    <property type="project" value="UniProtKB-SubCell"/>
</dbReference>
<dbReference type="PROSITE" id="PS51650">
    <property type="entry name" value="C2_DOCK"/>
    <property type="match status" value="1"/>
</dbReference>
<evidence type="ECO:0000256" key="5">
    <source>
        <dbReference type="PROSITE-ProRule" id="PRU00192"/>
    </source>
</evidence>
<dbReference type="Gene3D" id="2.30.30.40">
    <property type="entry name" value="SH3 Domains"/>
    <property type="match status" value="1"/>
</dbReference>
<proteinExistence type="inferred from homology"/>
<dbReference type="Pfam" id="PF00018">
    <property type="entry name" value="SH3_1"/>
    <property type="match status" value="1"/>
</dbReference>
<dbReference type="SUPFAM" id="SSF50044">
    <property type="entry name" value="SH3-domain"/>
    <property type="match status" value="1"/>
</dbReference>
<dbReference type="PANTHER" id="PTHR45653:SF3">
    <property type="entry name" value="DEDICATOR OF CYTOKINESIS PROTEIN 5"/>
    <property type="match status" value="1"/>
</dbReference>
<dbReference type="InterPro" id="IPR042455">
    <property type="entry name" value="DOCK_N_sub1"/>
</dbReference>
<dbReference type="GO" id="GO:0005085">
    <property type="term" value="F:guanyl-nucleotide exchange factor activity"/>
    <property type="evidence" value="ECO:0007669"/>
    <property type="project" value="InterPro"/>
</dbReference>
<sequence length="474" mass="54317">MTRWIPTKKEKYGVAIYNYAPSGEQELCLQVGDTVHILEKLEGWYRGYTLRKKSQRGIFPASYIHLKEATVEGIGQQEIIVPADLPLVLELGATLREWSQIWHNLFVANKTTLFRGVQQMAYSLIEYRSQIVSGTLPKDDLVELKKKVTAKIDYGNRILGLDLVVRDDAGNTLDPDWTSTVSLFRAHETASRSVDDRIQEEKTRQQNLEMRRQTLFSTVHTYSLLMNLKNFVCNIGEDAELLMSLYDPDQSEFISENFLVRWDSMGMPKEIEKLNNLPALFTDLSSSDLMRQRLFLVCQIIRVGSMELKEGKKHTSGLRRPFGVAVMDITDVAHGKTDDEDKQHFIPFQQIAMETYIRQRQLIMSPLMPSRVIGENEPLTAVFNKVIATREVNHKGQGLFVTLKLLPGDLAQVRKDYPHFVDRSTAIVRKMGFPEIILPGNVRNDIYVTLLQGEFDRGKKKDPEKRRGHTDCAR</sequence>
<dbReference type="GO" id="GO:0007264">
    <property type="term" value="P:small GTPase-mediated signal transduction"/>
    <property type="evidence" value="ECO:0007669"/>
    <property type="project" value="InterPro"/>
</dbReference>
<keyword evidence="3" id="KW-0963">Cytoplasm</keyword>
<keyword evidence="10" id="KW-1185">Reference proteome</keyword>
<evidence type="ECO:0000256" key="1">
    <source>
        <dbReference type="ARBA" id="ARBA00004496"/>
    </source>
</evidence>
<dbReference type="Gene3D" id="1.20.1270.350">
    <property type="entry name" value="Dedicator of cytokinesis N-terminal subdomain"/>
    <property type="match status" value="1"/>
</dbReference>
<dbReference type="FunFam" id="1.20.1270.350:FF:000001">
    <property type="entry name" value="dedicator of cytokinesis protein 4"/>
    <property type="match status" value="1"/>
</dbReference>
<dbReference type="GO" id="GO:0016477">
    <property type="term" value="P:cell migration"/>
    <property type="evidence" value="ECO:0007669"/>
    <property type="project" value="TreeGrafter"/>
</dbReference>
<evidence type="ECO:0000259" key="7">
    <source>
        <dbReference type="PROSITE" id="PS50002"/>
    </source>
</evidence>
<evidence type="ECO:0000313" key="9">
    <source>
        <dbReference type="EMBL" id="CAB1412712.1"/>
    </source>
</evidence>
<evidence type="ECO:0000313" key="10">
    <source>
        <dbReference type="Proteomes" id="UP001153269"/>
    </source>
</evidence>
<dbReference type="PANTHER" id="PTHR45653">
    <property type="entry name" value="DEDICATOR OF CYTOKINESIS"/>
    <property type="match status" value="1"/>
</dbReference>
<dbReference type="Proteomes" id="UP001153269">
    <property type="component" value="Unassembled WGS sequence"/>
</dbReference>
<dbReference type="FunFam" id="2.30.30.40:FF:000057">
    <property type="entry name" value="Dedicator of cytokinesis protein 4"/>
    <property type="match status" value="1"/>
</dbReference>
<protein>
    <recommendedName>
        <fullName evidence="11">Dedicator of cytokinesis 5</fullName>
    </recommendedName>
</protein>
<name>A0A9N7Y527_PLEPL</name>
<dbReference type="InterPro" id="IPR001452">
    <property type="entry name" value="SH3_domain"/>
</dbReference>
<evidence type="ECO:0000256" key="6">
    <source>
        <dbReference type="PROSITE-ProRule" id="PRU00983"/>
    </source>
</evidence>
<feature type="domain" description="SH3" evidence="7">
    <location>
        <begin position="8"/>
        <end position="69"/>
    </location>
</feature>
<dbReference type="InterPro" id="IPR036028">
    <property type="entry name" value="SH3-like_dom_sf"/>
</dbReference>
<evidence type="ECO:0008006" key="11">
    <source>
        <dbReference type="Google" id="ProtNLM"/>
    </source>
</evidence>
<organism evidence="9 10">
    <name type="scientific">Pleuronectes platessa</name>
    <name type="common">European plaice</name>
    <dbReference type="NCBI Taxonomy" id="8262"/>
    <lineage>
        <taxon>Eukaryota</taxon>
        <taxon>Metazoa</taxon>
        <taxon>Chordata</taxon>
        <taxon>Craniata</taxon>
        <taxon>Vertebrata</taxon>
        <taxon>Euteleostomi</taxon>
        <taxon>Actinopterygii</taxon>
        <taxon>Neopterygii</taxon>
        <taxon>Teleostei</taxon>
        <taxon>Neoteleostei</taxon>
        <taxon>Acanthomorphata</taxon>
        <taxon>Carangaria</taxon>
        <taxon>Pleuronectiformes</taxon>
        <taxon>Pleuronectoidei</taxon>
        <taxon>Pleuronectidae</taxon>
        <taxon>Pleuronectes</taxon>
    </lineage>
</organism>
<comment type="similarity">
    <text evidence="6">Belongs to the DOCK family.</text>
</comment>
<dbReference type="InterPro" id="IPR027007">
    <property type="entry name" value="C2_DOCK-type_domain"/>
</dbReference>
<dbReference type="AlphaFoldDB" id="A0A9N7Y527"/>
<dbReference type="SMART" id="SM00326">
    <property type="entry name" value="SH3"/>
    <property type="match status" value="1"/>
</dbReference>
<dbReference type="GO" id="GO:0005886">
    <property type="term" value="C:plasma membrane"/>
    <property type="evidence" value="ECO:0007669"/>
    <property type="project" value="TreeGrafter"/>
</dbReference>
<gene>
    <name evidence="9" type="ORF">PLEPLA_LOCUS405</name>
</gene>
<dbReference type="Pfam" id="PF16172">
    <property type="entry name" value="DOCK_N"/>
    <property type="match status" value="1"/>
</dbReference>
<reference evidence="9" key="1">
    <citation type="submission" date="2020-03" db="EMBL/GenBank/DDBJ databases">
        <authorList>
            <person name="Weist P."/>
        </authorList>
    </citation>
    <scope>NUCLEOTIDE SEQUENCE</scope>
</reference>
<keyword evidence="4" id="KW-0597">Phosphoprotein</keyword>
<evidence type="ECO:0000259" key="8">
    <source>
        <dbReference type="PROSITE" id="PS51650"/>
    </source>
</evidence>